<comment type="caution">
    <text evidence="1">The sequence shown here is derived from an EMBL/GenBank/DDBJ whole genome shotgun (WGS) entry which is preliminary data.</text>
</comment>
<name>A0AAD2D1L4_EUPCR</name>
<accession>A0AAD2D1L4</accession>
<evidence type="ECO:0000313" key="2">
    <source>
        <dbReference type="Proteomes" id="UP001295684"/>
    </source>
</evidence>
<keyword evidence="2" id="KW-1185">Reference proteome</keyword>
<proteinExistence type="predicted"/>
<dbReference type="Proteomes" id="UP001295684">
    <property type="component" value="Unassembled WGS sequence"/>
</dbReference>
<dbReference type="EMBL" id="CAMPGE010017993">
    <property type="protein sequence ID" value="CAI2376433.1"/>
    <property type="molecule type" value="Genomic_DNA"/>
</dbReference>
<evidence type="ECO:0000313" key="1">
    <source>
        <dbReference type="EMBL" id="CAI2376433.1"/>
    </source>
</evidence>
<gene>
    <name evidence="1" type="ORF">ECRASSUSDP1_LOCUS17803</name>
</gene>
<organism evidence="1 2">
    <name type="scientific">Euplotes crassus</name>
    <dbReference type="NCBI Taxonomy" id="5936"/>
    <lineage>
        <taxon>Eukaryota</taxon>
        <taxon>Sar</taxon>
        <taxon>Alveolata</taxon>
        <taxon>Ciliophora</taxon>
        <taxon>Intramacronucleata</taxon>
        <taxon>Spirotrichea</taxon>
        <taxon>Hypotrichia</taxon>
        <taxon>Euplotida</taxon>
        <taxon>Euplotidae</taxon>
        <taxon>Moneuplotes</taxon>
    </lineage>
</organism>
<reference evidence="1" key="1">
    <citation type="submission" date="2023-07" db="EMBL/GenBank/DDBJ databases">
        <authorList>
            <consortium name="AG Swart"/>
            <person name="Singh M."/>
            <person name="Singh A."/>
            <person name="Seah K."/>
            <person name="Emmerich C."/>
        </authorList>
    </citation>
    <scope>NUCLEOTIDE SEQUENCE</scope>
    <source>
        <strain evidence="1">DP1</strain>
    </source>
</reference>
<sequence>MESVEQEEIGVQVEEININEAVKFGNQMDPFGFCEVNPMNALHFVFNSRYSNVKNSIKIASFPEAVSLIVSINITNNQPRKIIKTLENVCNLKMKGFSIHNSLKTPVGSIKVIISPMLKILPNLVNDCHFSHLKINGMQFSRILTSFKTLNKLKLTECRLDKTNSHLKPISEPLIEKIEFMKCKDFEEDDLNIVNPVLESLLKCISEKCSKEALKELKIRTKATSDPYDSLITLRASCNLTSTKLIATITSPHYEITIDPEL</sequence>
<dbReference type="AlphaFoldDB" id="A0AAD2D1L4"/>
<protein>
    <submittedName>
        <fullName evidence="1">Uncharacterized protein</fullName>
    </submittedName>
</protein>